<evidence type="ECO:0000259" key="3">
    <source>
        <dbReference type="Pfam" id="PF16220"/>
    </source>
</evidence>
<dbReference type="PANTHER" id="PTHR30273:SF2">
    <property type="entry name" value="PROTEIN FECR"/>
    <property type="match status" value="1"/>
</dbReference>
<dbReference type="EMBL" id="UXHF01000070">
    <property type="protein sequence ID" value="VDC51464.1"/>
    <property type="molecule type" value="Genomic_DNA"/>
</dbReference>
<accession>A0A7Z8Y6A1</accession>
<gene>
    <name evidence="4" type="ORF">BREV_BREV_02732</name>
</gene>
<name>A0A7Z8Y6A1_9CAUL</name>
<dbReference type="Gene3D" id="2.60.120.1440">
    <property type="match status" value="1"/>
</dbReference>
<evidence type="ECO:0000313" key="4">
    <source>
        <dbReference type="EMBL" id="VDC51464.1"/>
    </source>
</evidence>
<keyword evidence="5" id="KW-1185">Reference proteome</keyword>
<reference evidence="4 5" key="1">
    <citation type="submission" date="2018-11" db="EMBL/GenBank/DDBJ databases">
        <authorList>
            <person name="Peiro R."/>
            <person name="Begona"/>
            <person name="Cbmso G."/>
            <person name="Lopez M."/>
            <person name="Gonzalez S."/>
            <person name="Sacristan E."/>
            <person name="Castillo E."/>
        </authorList>
    </citation>
    <scope>NUCLEOTIDE SEQUENCE [LARGE SCALE GENOMIC DNA]</scope>
    <source>
        <strain evidence="4">Brev_genome</strain>
    </source>
</reference>
<sequence length="332" mass="36338">MIQRLTSLFDRRPRTAEDWLARMRRPTVPARDQAAFLDWLEKDDNLPAYETAKARLAGLAPLAGAFEGDLARLRGRKPVNTGRRILIGGLATSAVAAIAVLMILPGLGSQSADKGAVVYASAPGEITDLALEDGSRVTLDADTQIRVRFEDDARRVVLLRGAAYFDVVHNPARPFQVAVADRNVIVTGTRFTTTLRRNRAEVSLLEGRVAIGRHDVGKRRSLDHAVMLAPGQKAVFTPGLDRVHLSRPDVESATAWRERRLIFHDAPLSDVIAEAARYADRPMVIADPALAKTRVTVVLPLTGQVGLIDRMDDLLPISIERTSDGRALIRAD</sequence>
<keyword evidence="1" id="KW-0472">Membrane</keyword>
<feature type="domain" description="FecR N-terminal" evidence="3">
    <location>
        <begin position="16"/>
        <end position="45"/>
    </location>
</feature>
<dbReference type="PANTHER" id="PTHR30273">
    <property type="entry name" value="PERIPLASMIC SIGNAL SENSOR AND SIGMA FACTOR ACTIVATOR FECR-RELATED"/>
    <property type="match status" value="1"/>
</dbReference>
<dbReference type="GO" id="GO:0016989">
    <property type="term" value="F:sigma factor antagonist activity"/>
    <property type="evidence" value="ECO:0007669"/>
    <property type="project" value="TreeGrafter"/>
</dbReference>
<dbReference type="InterPro" id="IPR012373">
    <property type="entry name" value="Ferrdict_sens_TM"/>
</dbReference>
<dbReference type="Pfam" id="PF16220">
    <property type="entry name" value="DUF4880"/>
    <property type="match status" value="1"/>
</dbReference>
<comment type="caution">
    <text evidence="4">The sequence shown here is derived from an EMBL/GenBank/DDBJ whole genome shotgun (WGS) entry which is preliminary data.</text>
</comment>
<protein>
    <recommendedName>
        <fullName evidence="6">FecR protein domain-containing protein</fullName>
    </recommendedName>
</protein>
<evidence type="ECO:0000256" key="1">
    <source>
        <dbReference type="SAM" id="Phobius"/>
    </source>
</evidence>
<dbReference type="AlphaFoldDB" id="A0A7Z8Y6A1"/>
<organism evidence="4 5">
    <name type="scientific">Brevundimonas mediterranea</name>
    <dbReference type="NCBI Taxonomy" id="74329"/>
    <lineage>
        <taxon>Bacteria</taxon>
        <taxon>Pseudomonadati</taxon>
        <taxon>Pseudomonadota</taxon>
        <taxon>Alphaproteobacteria</taxon>
        <taxon>Caulobacterales</taxon>
        <taxon>Caulobacteraceae</taxon>
        <taxon>Brevundimonas</taxon>
    </lineage>
</organism>
<dbReference type="Pfam" id="PF04773">
    <property type="entry name" value="FecR"/>
    <property type="match status" value="1"/>
</dbReference>
<evidence type="ECO:0000259" key="2">
    <source>
        <dbReference type="Pfam" id="PF04773"/>
    </source>
</evidence>
<evidence type="ECO:0000313" key="5">
    <source>
        <dbReference type="Proteomes" id="UP000289220"/>
    </source>
</evidence>
<dbReference type="InterPro" id="IPR032623">
    <property type="entry name" value="FecR_N"/>
</dbReference>
<evidence type="ECO:0008006" key="6">
    <source>
        <dbReference type="Google" id="ProtNLM"/>
    </source>
</evidence>
<dbReference type="RefSeq" id="WP_154726635.1">
    <property type="nucleotide sequence ID" value="NZ_UXHF01000070.1"/>
</dbReference>
<dbReference type="Proteomes" id="UP000289220">
    <property type="component" value="Unassembled WGS sequence"/>
</dbReference>
<proteinExistence type="predicted"/>
<keyword evidence="1" id="KW-1133">Transmembrane helix</keyword>
<dbReference type="PIRSF" id="PIRSF018266">
    <property type="entry name" value="FecR"/>
    <property type="match status" value="1"/>
</dbReference>
<feature type="domain" description="FecR protein" evidence="2">
    <location>
        <begin position="119"/>
        <end position="209"/>
    </location>
</feature>
<keyword evidence="1" id="KW-0812">Transmembrane</keyword>
<dbReference type="InterPro" id="IPR006860">
    <property type="entry name" value="FecR"/>
</dbReference>
<feature type="transmembrane region" description="Helical" evidence="1">
    <location>
        <begin position="85"/>
        <end position="104"/>
    </location>
</feature>